<reference evidence="3 4" key="1">
    <citation type="submission" date="2023-02" db="EMBL/GenBank/DDBJ databases">
        <title>Entomopathogenic bacteria.</title>
        <authorList>
            <person name="Machado R.A."/>
        </authorList>
    </citation>
    <scope>NUCLEOTIDE SEQUENCE [LARGE SCALE GENOMIC DNA]</scope>
    <source>
        <strain evidence="3 4">XENO-2</strain>
    </source>
</reference>
<dbReference type="PANTHER" id="PTHR12526">
    <property type="entry name" value="GLYCOSYLTRANSFERASE"/>
    <property type="match status" value="1"/>
</dbReference>
<evidence type="ECO:0000259" key="2">
    <source>
        <dbReference type="Pfam" id="PF13477"/>
    </source>
</evidence>
<organism evidence="3 4">
    <name type="scientific">Xenorhabdus anantnagensis</name>
    <dbReference type="NCBI Taxonomy" id="3025875"/>
    <lineage>
        <taxon>Bacteria</taxon>
        <taxon>Pseudomonadati</taxon>
        <taxon>Pseudomonadota</taxon>
        <taxon>Gammaproteobacteria</taxon>
        <taxon>Enterobacterales</taxon>
        <taxon>Morganellaceae</taxon>
        <taxon>Xenorhabdus</taxon>
    </lineage>
</organism>
<dbReference type="PANTHER" id="PTHR12526:SF638">
    <property type="entry name" value="SPORE COAT PROTEIN SA"/>
    <property type="match status" value="1"/>
</dbReference>
<dbReference type="CDD" id="cd03808">
    <property type="entry name" value="GT4_CapM-like"/>
    <property type="match status" value="1"/>
</dbReference>
<evidence type="ECO:0000259" key="1">
    <source>
        <dbReference type="Pfam" id="PF00534"/>
    </source>
</evidence>
<dbReference type="EMBL" id="JAQRFN010000008">
    <property type="protein sequence ID" value="MDC9596815.1"/>
    <property type="molecule type" value="Genomic_DNA"/>
</dbReference>
<sequence>MHTIVISANTSWYLYNFRKNTIIALINEGYRVIVLAPYDNYTDKIIELGALFHNVYIDQCGINIINELRTIKELIIFYRKEEVSLVLNFTPKNNIYNTIIASSFNISIINNISGLGTAFIRKNLLSRVLRLLYKYSQRKSELIFFQNKEDLNLFLNEKIISKEKTQIIPGSGVDLSRFSVRNPTEKKSKELRFLLIARMLYPKGVKHFVEAAKIIKKRYDNVNFLLLGFIDTKNPLAVKKTEIDEWVKQGFVEYLGTSDTVEREIALADCIVLPSYYKEGIPKSLLEATAMGKPIITTDNIGCRETVIDSYNGFLCEPRSTSSLVNAIEKFIRMSYEERVLFGKRSRERAEKEFDEYIVIEKYLTSIRDVLLENNINKN</sequence>
<dbReference type="InterPro" id="IPR001296">
    <property type="entry name" value="Glyco_trans_1"/>
</dbReference>
<gene>
    <name evidence="3" type="ORF">PSI14_08020</name>
</gene>
<keyword evidence="4" id="KW-1185">Reference proteome</keyword>
<dbReference type="Pfam" id="PF13477">
    <property type="entry name" value="Glyco_trans_4_2"/>
    <property type="match status" value="1"/>
</dbReference>
<dbReference type="Pfam" id="PF00534">
    <property type="entry name" value="Glycos_transf_1"/>
    <property type="match status" value="1"/>
</dbReference>
<dbReference type="InterPro" id="IPR028098">
    <property type="entry name" value="Glyco_trans_4-like_N"/>
</dbReference>
<comment type="caution">
    <text evidence="3">The sequence shown here is derived from an EMBL/GenBank/DDBJ whole genome shotgun (WGS) entry which is preliminary data.</text>
</comment>
<evidence type="ECO:0000313" key="4">
    <source>
        <dbReference type="Proteomes" id="UP001220225"/>
    </source>
</evidence>
<dbReference type="Gene3D" id="3.40.50.2000">
    <property type="entry name" value="Glycogen Phosphorylase B"/>
    <property type="match status" value="2"/>
</dbReference>
<dbReference type="RefSeq" id="WP_273575420.1">
    <property type="nucleotide sequence ID" value="NZ_JAQRFN010000008.1"/>
</dbReference>
<feature type="domain" description="Glycosyltransferase subfamily 4-like N-terminal" evidence="2">
    <location>
        <begin position="6"/>
        <end position="147"/>
    </location>
</feature>
<feature type="domain" description="Glycosyl transferase family 1" evidence="1">
    <location>
        <begin position="180"/>
        <end position="348"/>
    </location>
</feature>
<dbReference type="SUPFAM" id="SSF53756">
    <property type="entry name" value="UDP-Glycosyltransferase/glycogen phosphorylase"/>
    <property type="match status" value="1"/>
</dbReference>
<protein>
    <submittedName>
        <fullName evidence="3">Glycosyltransferase family 4 protein</fullName>
    </submittedName>
</protein>
<name>A0ABT5LR74_9GAMM</name>
<dbReference type="Proteomes" id="UP001220225">
    <property type="component" value="Unassembled WGS sequence"/>
</dbReference>
<evidence type="ECO:0000313" key="3">
    <source>
        <dbReference type="EMBL" id="MDC9596815.1"/>
    </source>
</evidence>
<accession>A0ABT5LR74</accession>
<proteinExistence type="predicted"/>